<comment type="caution">
    <text evidence="4">The sequence shown here is derived from an EMBL/GenBank/DDBJ whole genome shotgun (WGS) entry which is preliminary data.</text>
</comment>
<dbReference type="InterPro" id="IPR008327">
    <property type="entry name" value="Sig_transdc_resp-reg_antiterm"/>
</dbReference>
<dbReference type="InterPro" id="IPR011006">
    <property type="entry name" value="CheY-like_superfamily"/>
</dbReference>
<dbReference type="InterPro" id="IPR036388">
    <property type="entry name" value="WH-like_DNA-bd_sf"/>
</dbReference>
<dbReference type="Proteomes" id="UP000317371">
    <property type="component" value="Unassembled WGS sequence"/>
</dbReference>
<dbReference type="PANTHER" id="PTHR43367:SF1">
    <property type="entry name" value="TWO-COMPONENT RESPONSE REGULATOR-LIKE APRR6-RELATED"/>
    <property type="match status" value="1"/>
</dbReference>
<dbReference type="FunCoup" id="A0A540VHJ2">
    <property type="interactions" value="140"/>
</dbReference>
<dbReference type="RefSeq" id="WP_141609777.1">
    <property type="nucleotide sequence ID" value="NZ_VIGC02000009.1"/>
</dbReference>
<sequence length="194" mass="21881">MERTRIIIADDESLIRMDLREMLTNLGYLVVGEVGDGRSAVNLARELRPDIVIMDIKMPDMDGIEAARILTEERVAPVLLLSAYSQQELVQRAQKAGVAGYMVKPFRESDLTPAIEVALARFSEFRAMEREVDDLQEALETRKAVDRAKGILMDTQGLSETEAFRKIQKMSMNNRKSMRTVADAIILAHQISEQ</sequence>
<keyword evidence="1" id="KW-0597">Phosphoprotein</keyword>
<dbReference type="PANTHER" id="PTHR43367">
    <property type="match status" value="1"/>
</dbReference>
<dbReference type="Gene3D" id="3.40.50.2300">
    <property type="match status" value="1"/>
</dbReference>
<accession>A0A540VHJ2</accession>
<dbReference type="Gene3D" id="1.10.10.10">
    <property type="entry name" value="Winged helix-like DNA-binding domain superfamily/Winged helix DNA-binding domain"/>
    <property type="match status" value="1"/>
</dbReference>
<evidence type="ECO:0000313" key="5">
    <source>
        <dbReference type="Proteomes" id="UP000317371"/>
    </source>
</evidence>
<dbReference type="EMBL" id="VIGC01000009">
    <property type="protein sequence ID" value="TQE96224.1"/>
    <property type="molecule type" value="Genomic_DNA"/>
</dbReference>
<dbReference type="GO" id="GO:0000160">
    <property type="term" value="P:phosphorelay signal transduction system"/>
    <property type="evidence" value="ECO:0007669"/>
    <property type="project" value="InterPro"/>
</dbReference>
<dbReference type="SMART" id="SM01012">
    <property type="entry name" value="ANTAR"/>
    <property type="match status" value="1"/>
</dbReference>
<dbReference type="PROSITE" id="PS50921">
    <property type="entry name" value="ANTAR"/>
    <property type="match status" value="1"/>
</dbReference>
<dbReference type="Pfam" id="PF00072">
    <property type="entry name" value="Response_reg"/>
    <property type="match status" value="1"/>
</dbReference>
<dbReference type="Pfam" id="PF03861">
    <property type="entry name" value="ANTAR"/>
    <property type="match status" value="1"/>
</dbReference>
<dbReference type="InterPro" id="IPR005561">
    <property type="entry name" value="ANTAR"/>
</dbReference>
<reference evidence="4 5" key="1">
    <citation type="submission" date="2019-06" db="EMBL/GenBank/DDBJ databases">
        <title>Genome sequence of Litorilinea aerophila BAA-2444.</title>
        <authorList>
            <person name="Maclea K.S."/>
            <person name="Maurais E.G."/>
            <person name="Iannazzi L.C."/>
        </authorList>
    </citation>
    <scope>NUCLEOTIDE SEQUENCE [LARGE SCALE GENOMIC DNA]</scope>
    <source>
        <strain evidence="4 5">ATCC BAA-2444</strain>
    </source>
</reference>
<evidence type="ECO:0000259" key="3">
    <source>
        <dbReference type="PROSITE" id="PS50921"/>
    </source>
</evidence>
<proteinExistence type="predicted"/>
<name>A0A540VHJ2_9CHLR</name>
<dbReference type="SMART" id="SM00448">
    <property type="entry name" value="REC"/>
    <property type="match status" value="1"/>
</dbReference>
<dbReference type="PROSITE" id="PS50110">
    <property type="entry name" value="RESPONSE_REGULATORY"/>
    <property type="match status" value="1"/>
</dbReference>
<dbReference type="GO" id="GO:0003723">
    <property type="term" value="F:RNA binding"/>
    <property type="evidence" value="ECO:0007669"/>
    <property type="project" value="InterPro"/>
</dbReference>
<dbReference type="PIRSF" id="PIRSF036382">
    <property type="entry name" value="RR_antiterm"/>
    <property type="match status" value="1"/>
</dbReference>
<gene>
    <name evidence="4" type="ORF">FKZ61_09095</name>
</gene>
<dbReference type="InParanoid" id="A0A540VHJ2"/>
<evidence type="ECO:0000259" key="2">
    <source>
        <dbReference type="PROSITE" id="PS50110"/>
    </source>
</evidence>
<dbReference type="SUPFAM" id="SSF52172">
    <property type="entry name" value="CheY-like"/>
    <property type="match status" value="1"/>
</dbReference>
<protein>
    <submittedName>
        <fullName evidence="4">Response regulator</fullName>
    </submittedName>
</protein>
<dbReference type="OrthoDB" id="9808843at2"/>
<dbReference type="InterPro" id="IPR001789">
    <property type="entry name" value="Sig_transdc_resp-reg_receiver"/>
</dbReference>
<feature type="modified residue" description="4-aspartylphosphate" evidence="1">
    <location>
        <position position="55"/>
    </location>
</feature>
<evidence type="ECO:0000313" key="4">
    <source>
        <dbReference type="EMBL" id="TQE96224.1"/>
    </source>
</evidence>
<evidence type="ECO:0000256" key="1">
    <source>
        <dbReference type="PROSITE-ProRule" id="PRU00169"/>
    </source>
</evidence>
<keyword evidence="5" id="KW-1185">Reference proteome</keyword>
<feature type="domain" description="Response regulatory" evidence="2">
    <location>
        <begin position="5"/>
        <end position="119"/>
    </location>
</feature>
<feature type="domain" description="ANTAR" evidence="3">
    <location>
        <begin position="125"/>
        <end position="186"/>
    </location>
</feature>
<organism evidence="4 5">
    <name type="scientific">Litorilinea aerophila</name>
    <dbReference type="NCBI Taxonomy" id="1204385"/>
    <lineage>
        <taxon>Bacteria</taxon>
        <taxon>Bacillati</taxon>
        <taxon>Chloroflexota</taxon>
        <taxon>Caldilineae</taxon>
        <taxon>Caldilineales</taxon>
        <taxon>Caldilineaceae</taxon>
        <taxon>Litorilinea</taxon>
    </lineage>
</organism>
<dbReference type="AlphaFoldDB" id="A0A540VHJ2"/>